<dbReference type="InterPro" id="IPR050789">
    <property type="entry name" value="Diverse_Enzym_Activities"/>
</dbReference>
<protein>
    <submittedName>
        <fullName evidence="3">Beta-lactamase family protein</fullName>
    </submittedName>
    <submittedName>
        <fullName evidence="2">Serine hydrolase</fullName>
    </submittedName>
</protein>
<dbReference type="AlphaFoldDB" id="A0AAQ0BQX6"/>
<evidence type="ECO:0000259" key="1">
    <source>
        <dbReference type="Pfam" id="PF00144"/>
    </source>
</evidence>
<gene>
    <name evidence="2" type="ORF">I6H06_01350</name>
    <name evidence="3" type="ORF">NFI99_03455</name>
</gene>
<accession>A0AAQ0BQX6</accession>
<reference evidence="3" key="2">
    <citation type="submission" date="2022-06" db="EMBL/GenBank/DDBJ databases">
        <title>Draft genome sequence of Burkholderia glumae strain GR20004 isolated from rice panicle showing bacterial panicle blight.</title>
        <authorList>
            <person name="Choi S.Y."/>
            <person name="Lee Y.H."/>
        </authorList>
    </citation>
    <scope>NUCLEOTIDE SEQUENCE</scope>
    <source>
        <strain evidence="3">GR20004</strain>
    </source>
</reference>
<dbReference type="Proteomes" id="UP001056386">
    <property type="component" value="Chromosome 2"/>
</dbReference>
<dbReference type="Pfam" id="PF00144">
    <property type="entry name" value="Beta-lactamase"/>
    <property type="match status" value="1"/>
</dbReference>
<dbReference type="InterPro" id="IPR012338">
    <property type="entry name" value="Beta-lactam/transpept-like"/>
</dbReference>
<dbReference type="InterPro" id="IPR001466">
    <property type="entry name" value="Beta-lactam-related"/>
</dbReference>
<dbReference type="GO" id="GO:0016787">
    <property type="term" value="F:hydrolase activity"/>
    <property type="evidence" value="ECO:0007669"/>
    <property type="project" value="UniProtKB-KW"/>
</dbReference>
<dbReference type="PANTHER" id="PTHR43283">
    <property type="entry name" value="BETA-LACTAMASE-RELATED"/>
    <property type="match status" value="1"/>
</dbReference>
<dbReference type="EMBL" id="CP099583">
    <property type="protein sequence ID" value="USS43531.1"/>
    <property type="molecule type" value="Genomic_DNA"/>
</dbReference>
<evidence type="ECO:0000313" key="5">
    <source>
        <dbReference type="Proteomes" id="UP001056386"/>
    </source>
</evidence>
<dbReference type="EMBL" id="CP065600">
    <property type="protein sequence ID" value="QPQ90443.1"/>
    <property type="molecule type" value="Genomic_DNA"/>
</dbReference>
<evidence type="ECO:0000313" key="2">
    <source>
        <dbReference type="EMBL" id="QPQ90443.1"/>
    </source>
</evidence>
<sequence>MRIKKSVSIAAIASLCLLIVSWNLLRLPSPIVLLDLEFGWTPTSQTFRLFQNRLLEKSAQPLVLNTAEPRFNHAVTWKGADSNVDDFLKNTQTRAFLVIQDGKIAYERYANGYSAASKFASYSVAKSFVATMVGAALFDGRIHSLQDPIGNYLEPGDVREQYRRVTIEQLLSMRSGIDAAESYDSAFAPVVQMYLTTDLNRFLSRVSGFRHPPGQEFEYRSVDTLVLSKVLTRATGVPLSAYAQQKLWTPLGASSDASWSLDSATHGVEKSFCCLNATARDFAKLGLLYLAEGDLAGHRIVSRDWALAPGKSPNPTDALAYFDGWWIPPNHGRDRDFAAIGIYGQFVYVNPSTHTTIVKLSEYGAEQDELDTLLAMRQIAHSITAAQ</sequence>
<evidence type="ECO:0000313" key="4">
    <source>
        <dbReference type="Proteomes" id="UP000594892"/>
    </source>
</evidence>
<proteinExistence type="predicted"/>
<keyword evidence="5" id="KW-1185">Reference proteome</keyword>
<organism evidence="2 4">
    <name type="scientific">Burkholderia glumae</name>
    <name type="common">Pseudomonas glumae</name>
    <dbReference type="NCBI Taxonomy" id="337"/>
    <lineage>
        <taxon>Bacteria</taxon>
        <taxon>Pseudomonadati</taxon>
        <taxon>Pseudomonadota</taxon>
        <taxon>Betaproteobacteria</taxon>
        <taxon>Burkholderiales</taxon>
        <taxon>Burkholderiaceae</taxon>
        <taxon>Burkholderia</taxon>
    </lineage>
</organism>
<reference evidence="2 4" key="1">
    <citation type="submission" date="2020-12" db="EMBL/GenBank/DDBJ databases">
        <title>FDA dAtabase for Regulatory Grade micrObial Sequences (FDA-ARGOS): Supporting development and validation of Infectious Disease Dx tests.</title>
        <authorList>
            <person name="Minogue T."/>
            <person name="Wolcott M."/>
            <person name="Wasieloski L."/>
            <person name="Aguilar W."/>
            <person name="Moore D."/>
            <person name="Jaissle J."/>
            <person name="Tallon L."/>
            <person name="Sadzewicz L."/>
            <person name="Zhao X."/>
            <person name="Boylan J."/>
            <person name="Ott S."/>
            <person name="Bowen H."/>
            <person name="Vavikolanu K."/>
            <person name="Mehta A."/>
            <person name="Aluvathingal J."/>
            <person name="Nadendla S."/>
            <person name="Yan Y."/>
            <person name="Sichtig H."/>
        </authorList>
    </citation>
    <scope>NUCLEOTIDE SEQUENCE [LARGE SCALE GENOMIC DNA]</scope>
    <source>
        <strain evidence="2 4">FDAARGOS_949</strain>
    </source>
</reference>
<dbReference type="Gene3D" id="3.40.710.10">
    <property type="entry name" value="DD-peptidase/beta-lactamase superfamily"/>
    <property type="match status" value="1"/>
</dbReference>
<keyword evidence="2" id="KW-0378">Hydrolase</keyword>
<dbReference type="GeneID" id="45695208"/>
<evidence type="ECO:0000313" key="3">
    <source>
        <dbReference type="EMBL" id="USS43531.1"/>
    </source>
</evidence>
<dbReference type="SUPFAM" id="SSF56601">
    <property type="entry name" value="beta-lactamase/transpeptidase-like"/>
    <property type="match status" value="1"/>
</dbReference>
<dbReference type="RefSeq" id="WP_012733504.1">
    <property type="nucleotide sequence ID" value="NZ_CP021075.1"/>
</dbReference>
<name>A0AAQ0BQX6_BURGL</name>
<dbReference type="PANTHER" id="PTHR43283:SF14">
    <property type="entry name" value="BLL8153 PROTEIN"/>
    <property type="match status" value="1"/>
</dbReference>
<feature type="domain" description="Beta-lactamase-related" evidence="1">
    <location>
        <begin position="82"/>
        <end position="370"/>
    </location>
</feature>
<dbReference type="Proteomes" id="UP000594892">
    <property type="component" value="Chromosome 1"/>
</dbReference>